<dbReference type="SUPFAM" id="SSF52047">
    <property type="entry name" value="RNI-like"/>
    <property type="match status" value="1"/>
</dbReference>
<feature type="domain" description="F-box/LRR-repeat protein 15/At3g58940/PEG3-like LRR" evidence="1">
    <location>
        <begin position="100"/>
        <end position="320"/>
    </location>
</feature>
<protein>
    <recommendedName>
        <fullName evidence="1">F-box/LRR-repeat protein 15/At3g58940/PEG3-like LRR domain-containing protein</fullName>
    </recommendedName>
</protein>
<dbReference type="Gene3D" id="3.80.10.10">
    <property type="entry name" value="Ribonuclease Inhibitor"/>
    <property type="match status" value="1"/>
</dbReference>
<reference evidence="2 3" key="1">
    <citation type="submission" date="2020-09" db="EMBL/GenBank/DDBJ databases">
        <title>De no assembly of potato wild relative species, Solanum commersonii.</title>
        <authorList>
            <person name="Cho K."/>
        </authorList>
    </citation>
    <scope>NUCLEOTIDE SEQUENCE [LARGE SCALE GENOMIC DNA]</scope>
    <source>
        <strain evidence="2">LZ3.2</strain>
        <tissue evidence="2">Leaf</tissue>
    </source>
</reference>
<dbReference type="InterPro" id="IPR053772">
    <property type="entry name" value="At1g61320/At1g61330-like"/>
</dbReference>
<keyword evidence="3" id="KW-1185">Reference proteome</keyword>
<dbReference type="Pfam" id="PF24758">
    <property type="entry name" value="LRR_At5g56370"/>
    <property type="match status" value="1"/>
</dbReference>
<organism evidence="2 3">
    <name type="scientific">Solanum commersonii</name>
    <name type="common">Commerson's wild potato</name>
    <name type="synonym">Commerson's nightshade</name>
    <dbReference type="NCBI Taxonomy" id="4109"/>
    <lineage>
        <taxon>Eukaryota</taxon>
        <taxon>Viridiplantae</taxon>
        <taxon>Streptophyta</taxon>
        <taxon>Embryophyta</taxon>
        <taxon>Tracheophyta</taxon>
        <taxon>Spermatophyta</taxon>
        <taxon>Magnoliopsida</taxon>
        <taxon>eudicotyledons</taxon>
        <taxon>Gunneridae</taxon>
        <taxon>Pentapetalae</taxon>
        <taxon>asterids</taxon>
        <taxon>lamiids</taxon>
        <taxon>Solanales</taxon>
        <taxon>Solanaceae</taxon>
        <taxon>Solanoideae</taxon>
        <taxon>Solaneae</taxon>
        <taxon>Solanum</taxon>
    </lineage>
</organism>
<dbReference type="InterPro" id="IPR055411">
    <property type="entry name" value="LRR_FXL15/At3g58940/PEG3-like"/>
</dbReference>
<dbReference type="PANTHER" id="PTHR34145">
    <property type="entry name" value="OS02G0105600 PROTEIN"/>
    <property type="match status" value="1"/>
</dbReference>
<evidence type="ECO:0000313" key="3">
    <source>
        <dbReference type="Proteomes" id="UP000824120"/>
    </source>
</evidence>
<gene>
    <name evidence="2" type="ORF">H5410_042747</name>
</gene>
<dbReference type="PANTHER" id="PTHR34145:SF28">
    <property type="entry name" value="F-BOX DOMAIN-CONTAINING PROTEIN"/>
    <property type="match status" value="1"/>
</dbReference>
<dbReference type="InterPro" id="IPR032675">
    <property type="entry name" value="LRR_dom_sf"/>
</dbReference>
<name>A0A9J5XVL2_SOLCO</name>
<dbReference type="EMBL" id="JACXVP010000008">
    <property type="protein sequence ID" value="KAG5592233.1"/>
    <property type="molecule type" value="Genomic_DNA"/>
</dbReference>
<comment type="caution">
    <text evidence="2">The sequence shown here is derived from an EMBL/GenBank/DDBJ whole genome shotgun (WGS) entry which is preliminary data.</text>
</comment>
<evidence type="ECO:0000259" key="1">
    <source>
        <dbReference type="Pfam" id="PF24758"/>
    </source>
</evidence>
<dbReference type="OrthoDB" id="1276215at2759"/>
<evidence type="ECO:0000313" key="2">
    <source>
        <dbReference type="EMBL" id="KAG5592233.1"/>
    </source>
</evidence>
<dbReference type="AlphaFoldDB" id="A0A9J5XVL2"/>
<sequence>MKSARRSDVDTISNNLPCDILDGILGRLPLKDAVKSSILSIDWRYKWATRQELEFDYHFFESFSHVQEAKTIIYQVLVLHKGPILKFRLGGSNLIRFRDIDHWIFFLSKKNVEEFTLRVRSNNDYHLPSHLFTFRKLRLLEVQNCLFHPPPDFKGFKKLVNLGLHCVTFLPTVLSNLISRSPFLEILKLNYCTNFDTLEIDAANFKCFEFRGTSKSICFKNAPMLKEVTIWLNSQVSTELSPVCSNLINFFYYMPCLMELDISGVSLKDLTMGGLSGNSPIVLNNVKSLRIRRMLFENSEEVSGAVYLIASCPKLQELTIECVCTLSSLKEIMNDVVGPVAVVQYLQDHQSLYGAVKLLRRVHMNTFSGFVIEMEFVRLILASAPALEKIFFWNFSCFLHQPGRQLMDKMKQFHQASPNVEFTFEEVVAEDLPCFNQLFGLADVLPIMW</sequence>
<proteinExistence type="predicted"/>
<dbReference type="Proteomes" id="UP000824120">
    <property type="component" value="Chromosome 8"/>
</dbReference>
<accession>A0A9J5XVL2</accession>